<dbReference type="Proteomes" id="UP000250166">
    <property type="component" value="Unassembled WGS sequence"/>
</dbReference>
<organism evidence="2 3">
    <name type="scientific">Helicobacter fennelliae</name>
    <dbReference type="NCBI Taxonomy" id="215"/>
    <lineage>
        <taxon>Bacteria</taxon>
        <taxon>Pseudomonadati</taxon>
        <taxon>Campylobacterota</taxon>
        <taxon>Epsilonproteobacteria</taxon>
        <taxon>Campylobacterales</taxon>
        <taxon>Helicobacteraceae</taxon>
        <taxon>Helicobacter</taxon>
    </lineage>
</organism>
<gene>
    <name evidence="2" type="ORF">NCTC13102_00690</name>
</gene>
<keyword evidence="2" id="KW-0449">Lipoprotein</keyword>
<evidence type="ECO:0000256" key="1">
    <source>
        <dbReference type="SAM" id="Coils"/>
    </source>
</evidence>
<proteinExistence type="predicted"/>
<evidence type="ECO:0000313" key="2">
    <source>
        <dbReference type="EMBL" id="SQB98233.1"/>
    </source>
</evidence>
<name>A0A2X3BCA8_9HELI</name>
<dbReference type="EMBL" id="UAWL01000006">
    <property type="protein sequence ID" value="SQB98233.1"/>
    <property type="molecule type" value="Genomic_DNA"/>
</dbReference>
<dbReference type="Gene3D" id="3.40.30.10">
    <property type="entry name" value="Glutaredoxin"/>
    <property type="match status" value="1"/>
</dbReference>
<reference evidence="2 3" key="1">
    <citation type="submission" date="2018-06" db="EMBL/GenBank/DDBJ databases">
        <authorList>
            <consortium name="Pathogen Informatics"/>
            <person name="Doyle S."/>
        </authorList>
    </citation>
    <scope>NUCLEOTIDE SEQUENCE [LARGE SCALE GENOMIC DNA]</scope>
    <source>
        <strain evidence="2 3">NCTC13102</strain>
    </source>
</reference>
<dbReference type="AlphaFoldDB" id="A0A2X3BCA8"/>
<dbReference type="PROSITE" id="PS51257">
    <property type="entry name" value="PROKAR_LIPOPROTEIN"/>
    <property type="match status" value="1"/>
</dbReference>
<dbReference type="RefSeq" id="WP_023949780.1">
    <property type="nucleotide sequence ID" value="NZ_UAWL01000006.1"/>
</dbReference>
<protein>
    <submittedName>
        <fullName evidence="2">Lipoprotein</fullName>
    </submittedName>
</protein>
<keyword evidence="1" id="KW-0175">Coiled coil</keyword>
<feature type="coiled-coil region" evidence="1">
    <location>
        <begin position="129"/>
        <end position="156"/>
    </location>
</feature>
<evidence type="ECO:0000313" key="3">
    <source>
        <dbReference type="Proteomes" id="UP000250166"/>
    </source>
</evidence>
<sequence length="192" mass="22328">MRFLFMIFVGLFVVACKDSQVPSQKYSYNAPSKQYVFEVGKSFLHIKLDSKPIQKGVLLMFVGEECANCQMYYEHFNNLAKSYQEVQILGVLQSPTSNEDIEHFITKHHIEFEVIAPQNPINMPQIIVQSKQNLNNQNLNDENASLSQESQDYQKLELPYFVLYDTKGDFYQDYWGIIPEEIFASDITQMLD</sequence>
<accession>A0A2X3BCA8</accession>
<dbReference type="SUPFAM" id="SSF52833">
    <property type="entry name" value="Thioredoxin-like"/>
    <property type="match status" value="1"/>
</dbReference>
<dbReference type="InterPro" id="IPR036249">
    <property type="entry name" value="Thioredoxin-like_sf"/>
</dbReference>